<name>F6ZM16_CIOIN</name>
<feature type="compositionally biased region" description="Basic and acidic residues" evidence="6">
    <location>
        <begin position="256"/>
        <end position="270"/>
    </location>
</feature>
<dbReference type="InParanoid" id="F6ZM16"/>
<dbReference type="RefSeq" id="XP_026693559.1">
    <property type="nucleotide sequence ID" value="XM_026837758.1"/>
</dbReference>
<evidence type="ECO:0000256" key="6">
    <source>
        <dbReference type="SAM" id="MobiDB-lite"/>
    </source>
</evidence>
<comment type="subcellular location">
    <subcellularLocation>
        <location evidence="1">Membrane</location>
        <topology evidence="1">Single-pass membrane protein</topology>
    </subcellularLocation>
</comment>
<keyword evidence="3 7" id="KW-1133">Transmembrane helix</keyword>
<dbReference type="OMA" id="TSVMWFG"/>
<dbReference type="PANTHER" id="PTHR21377">
    <property type="entry name" value="PROTEIN FAM210B, MITOCHONDRIAL"/>
    <property type="match status" value="1"/>
</dbReference>
<accession>A0A1W2WKN4</accession>
<dbReference type="Proteomes" id="UP000008144">
    <property type="component" value="Chromosome 14"/>
</dbReference>
<evidence type="ECO:0000256" key="4">
    <source>
        <dbReference type="ARBA" id="ARBA00023054"/>
    </source>
</evidence>
<dbReference type="GO" id="GO:0016020">
    <property type="term" value="C:membrane"/>
    <property type="evidence" value="ECO:0007669"/>
    <property type="project" value="UniProtKB-SubCell"/>
</dbReference>
<dbReference type="InterPro" id="IPR009688">
    <property type="entry name" value="FAM210A/B-like_dom"/>
</dbReference>
<dbReference type="HOGENOM" id="CLU_1011775_0_0_1"/>
<feature type="domain" description="DUF1279" evidence="8">
    <location>
        <begin position="109"/>
        <end position="200"/>
    </location>
</feature>
<reference evidence="9" key="3">
    <citation type="submission" date="2025-08" db="UniProtKB">
        <authorList>
            <consortium name="Ensembl"/>
        </authorList>
    </citation>
    <scope>IDENTIFICATION</scope>
</reference>
<dbReference type="PANTHER" id="PTHR21377:SF1">
    <property type="entry name" value="PROTEIN FAM210A"/>
    <property type="match status" value="1"/>
</dbReference>
<accession>F6ZM16</accession>
<dbReference type="GeneTree" id="ENSGT00940000156554"/>
<dbReference type="FunCoup" id="F6ZM16">
    <property type="interactions" value="6"/>
</dbReference>
<organism evidence="9 10">
    <name type="scientific">Ciona intestinalis</name>
    <name type="common">Transparent sea squirt</name>
    <name type="synonym">Ascidia intestinalis</name>
    <dbReference type="NCBI Taxonomy" id="7719"/>
    <lineage>
        <taxon>Eukaryota</taxon>
        <taxon>Metazoa</taxon>
        <taxon>Chordata</taxon>
        <taxon>Tunicata</taxon>
        <taxon>Ascidiacea</taxon>
        <taxon>Phlebobranchia</taxon>
        <taxon>Cionidae</taxon>
        <taxon>Ciona</taxon>
    </lineage>
</organism>
<dbReference type="Ensembl" id="ENSCINT00000008134.3">
    <property type="protein sequence ID" value="ENSCINP00000008134.3"/>
    <property type="gene ID" value="ENSCING00000017395.2"/>
</dbReference>
<evidence type="ECO:0000313" key="10">
    <source>
        <dbReference type="Proteomes" id="UP000008144"/>
    </source>
</evidence>
<dbReference type="EMBL" id="EAAA01001277">
    <property type="status" value="NOT_ANNOTATED_CDS"/>
    <property type="molecule type" value="Genomic_DNA"/>
</dbReference>
<keyword evidence="2 7" id="KW-0812">Transmembrane</keyword>
<reference evidence="9" key="4">
    <citation type="submission" date="2025-09" db="UniProtKB">
        <authorList>
            <consortium name="Ensembl"/>
        </authorList>
    </citation>
    <scope>IDENTIFICATION</scope>
</reference>
<keyword evidence="5 7" id="KW-0472">Membrane</keyword>
<evidence type="ECO:0000256" key="7">
    <source>
        <dbReference type="SAM" id="Phobius"/>
    </source>
</evidence>
<keyword evidence="4" id="KW-0175">Coiled coil</keyword>
<dbReference type="KEGG" id="cin:100184890"/>
<evidence type="ECO:0000256" key="2">
    <source>
        <dbReference type="ARBA" id="ARBA00022692"/>
    </source>
</evidence>
<sequence length="278" mass="32328">MLACYFRQQVHGRLCVRILHSRCGLWKPKGDTQVATPYKLGSIYQDISQTFNFYPNSSFLHKSQLQLPTTKKTFSTQAVLRNKTEKPPETQHDDLQAILKDKSLGITAKFKILLRQYGVVMVSVHLVTSVFWAGTFYFAVSRGLDVIPFLENIGLFEFLERWGFSYTEKIKNSGASTYLMAYLLYELAKPVRYPVTLFGTMYAVRYLRRIGFLKPPPKSATVGQLVETQSKIMKHRIDRTTTRYRDRYTKYRNSKRASDKRNGRVNDKRNGIHQKKRT</sequence>
<evidence type="ECO:0000256" key="3">
    <source>
        <dbReference type="ARBA" id="ARBA00022989"/>
    </source>
</evidence>
<keyword evidence="10" id="KW-1185">Reference proteome</keyword>
<dbReference type="OrthoDB" id="5874039at2759"/>
<dbReference type="RefSeq" id="XP_004226877.1">
    <property type="nucleotide sequence ID" value="XM_004226829.3"/>
</dbReference>
<evidence type="ECO:0000256" key="5">
    <source>
        <dbReference type="ARBA" id="ARBA00023136"/>
    </source>
</evidence>
<dbReference type="GO" id="GO:0005739">
    <property type="term" value="C:mitochondrion"/>
    <property type="evidence" value="ECO:0000318"/>
    <property type="project" value="GO_Central"/>
</dbReference>
<evidence type="ECO:0000313" key="9">
    <source>
        <dbReference type="Ensembl" id="ENSCINP00000008134.3"/>
    </source>
</evidence>
<protein>
    <submittedName>
        <fullName evidence="9">Ataxin-1</fullName>
    </submittedName>
</protein>
<dbReference type="STRING" id="7719.ENSCINP00000008134"/>
<proteinExistence type="predicted"/>
<evidence type="ECO:0000259" key="8">
    <source>
        <dbReference type="Pfam" id="PF06916"/>
    </source>
</evidence>
<dbReference type="AlphaFoldDB" id="F6ZM16"/>
<evidence type="ECO:0000256" key="1">
    <source>
        <dbReference type="ARBA" id="ARBA00004167"/>
    </source>
</evidence>
<dbReference type="GeneID" id="100184890"/>
<feature type="region of interest" description="Disordered" evidence="6">
    <location>
        <begin position="250"/>
        <end position="278"/>
    </location>
</feature>
<reference evidence="9" key="2">
    <citation type="journal article" date="2008" name="Genome Biol.">
        <title>Improved genome assembly and evidence-based global gene model set for the chordate Ciona intestinalis: new insight into intron and operon populations.</title>
        <authorList>
            <person name="Satou Y."/>
            <person name="Mineta K."/>
            <person name="Ogasawara M."/>
            <person name="Sasakura Y."/>
            <person name="Shoguchi E."/>
            <person name="Ueno K."/>
            <person name="Yamada L."/>
            <person name="Matsumoto J."/>
            <person name="Wasserscheid J."/>
            <person name="Dewar K."/>
            <person name="Wiley G.B."/>
            <person name="Macmil S.L."/>
            <person name="Roe B.A."/>
            <person name="Zeller R.W."/>
            <person name="Hastings K.E."/>
            <person name="Lemaire P."/>
            <person name="Lindquist E."/>
            <person name="Endo T."/>
            <person name="Hotta K."/>
            <person name="Inaba K."/>
        </authorList>
    </citation>
    <scope>NUCLEOTIDE SEQUENCE [LARGE SCALE GENOMIC DNA]</scope>
    <source>
        <strain evidence="9">wild type</strain>
    </source>
</reference>
<feature type="transmembrane region" description="Helical" evidence="7">
    <location>
        <begin position="117"/>
        <end position="140"/>
    </location>
</feature>
<dbReference type="InterPro" id="IPR045866">
    <property type="entry name" value="FAM210A/B-like"/>
</dbReference>
<dbReference type="Pfam" id="PF06916">
    <property type="entry name" value="FAM210A-B_dom"/>
    <property type="match status" value="1"/>
</dbReference>
<reference evidence="10" key="1">
    <citation type="journal article" date="2002" name="Science">
        <title>The draft genome of Ciona intestinalis: insights into chordate and vertebrate origins.</title>
        <authorList>
            <person name="Dehal P."/>
            <person name="Satou Y."/>
            <person name="Campbell R.K."/>
            <person name="Chapman J."/>
            <person name="Degnan B."/>
            <person name="De Tomaso A."/>
            <person name="Davidson B."/>
            <person name="Di Gregorio A."/>
            <person name="Gelpke M."/>
            <person name="Goodstein D.M."/>
            <person name="Harafuji N."/>
            <person name="Hastings K.E."/>
            <person name="Ho I."/>
            <person name="Hotta K."/>
            <person name="Huang W."/>
            <person name="Kawashima T."/>
            <person name="Lemaire P."/>
            <person name="Martinez D."/>
            <person name="Meinertzhagen I.A."/>
            <person name="Necula S."/>
            <person name="Nonaka M."/>
            <person name="Putnam N."/>
            <person name="Rash S."/>
            <person name="Saiga H."/>
            <person name="Satake M."/>
            <person name="Terry A."/>
            <person name="Yamada L."/>
            <person name="Wang H.G."/>
            <person name="Awazu S."/>
            <person name="Azumi K."/>
            <person name="Boore J."/>
            <person name="Branno M."/>
            <person name="Chin-Bow S."/>
            <person name="DeSantis R."/>
            <person name="Doyle S."/>
            <person name="Francino P."/>
            <person name="Keys D.N."/>
            <person name="Haga S."/>
            <person name="Hayashi H."/>
            <person name="Hino K."/>
            <person name="Imai K.S."/>
            <person name="Inaba K."/>
            <person name="Kano S."/>
            <person name="Kobayashi K."/>
            <person name="Kobayashi M."/>
            <person name="Lee B.I."/>
            <person name="Makabe K.W."/>
            <person name="Manohar C."/>
            <person name="Matassi G."/>
            <person name="Medina M."/>
            <person name="Mochizuki Y."/>
            <person name="Mount S."/>
            <person name="Morishita T."/>
            <person name="Miura S."/>
            <person name="Nakayama A."/>
            <person name="Nishizaka S."/>
            <person name="Nomoto H."/>
            <person name="Ohta F."/>
            <person name="Oishi K."/>
            <person name="Rigoutsos I."/>
            <person name="Sano M."/>
            <person name="Sasaki A."/>
            <person name="Sasakura Y."/>
            <person name="Shoguchi E."/>
            <person name="Shin-i T."/>
            <person name="Spagnuolo A."/>
            <person name="Stainier D."/>
            <person name="Suzuki M.M."/>
            <person name="Tassy O."/>
            <person name="Takatori N."/>
            <person name="Tokuoka M."/>
            <person name="Yagi K."/>
            <person name="Yoshizaki F."/>
            <person name="Wada S."/>
            <person name="Zhang C."/>
            <person name="Hyatt P.D."/>
            <person name="Larimer F."/>
            <person name="Detter C."/>
            <person name="Doggett N."/>
            <person name="Glavina T."/>
            <person name="Hawkins T."/>
            <person name="Richardson P."/>
            <person name="Lucas S."/>
            <person name="Kohara Y."/>
            <person name="Levine M."/>
            <person name="Satoh N."/>
            <person name="Rokhsar D.S."/>
        </authorList>
    </citation>
    <scope>NUCLEOTIDE SEQUENCE [LARGE SCALE GENOMIC DNA]</scope>
</reference>
<gene>
    <name evidence="9" type="primary">LOC100184890</name>
</gene>